<keyword evidence="4" id="KW-0732">Signal</keyword>
<dbReference type="FunFam" id="3.30.40.10:FF:000539">
    <property type="entry name" value="Ring finger domain protein"/>
    <property type="match status" value="1"/>
</dbReference>
<feature type="chain" id="PRO_5013242669" description="RING-type domain-containing protein" evidence="4">
    <location>
        <begin position="23"/>
        <end position="473"/>
    </location>
</feature>
<feature type="domain" description="RING-type" evidence="5">
    <location>
        <begin position="267"/>
        <end position="309"/>
    </location>
</feature>
<evidence type="ECO:0000256" key="4">
    <source>
        <dbReference type="SAM" id="SignalP"/>
    </source>
</evidence>
<keyword evidence="3" id="KW-0812">Transmembrane</keyword>
<dbReference type="InterPro" id="IPR013083">
    <property type="entry name" value="Znf_RING/FYVE/PHD"/>
</dbReference>
<evidence type="ECO:0000259" key="5">
    <source>
        <dbReference type="PROSITE" id="PS50089"/>
    </source>
</evidence>
<dbReference type="SMART" id="SM00184">
    <property type="entry name" value="RING"/>
    <property type="match status" value="1"/>
</dbReference>
<dbReference type="Gene3D" id="3.30.40.10">
    <property type="entry name" value="Zinc/RING finger domain, C3HC4 (zinc finger)"/>
    <property type="match status" value="1"/>
</dbReference>
<dbReference type="Pfam" id="PF13639">
    <property type="entry name" value="zf-RING_2"/>
    <property type="match status" value="1"/>
</dbReference>
<keyword evidence="7" id="KW-1185">Reference proteome</keyword>
<dbReference type="GO" id="GO:0006511">
    <property type="term" value="P:ubiquitin-dependent protein catabolic process"/>
    <property type="evidence" value="ECO:0007669"/>
    <property type="project" value="TreeGrafter"/>
</dbReference>
<feature type="compositionally biased region" description="Basic and acidic residues" evidence="2">
    <location>
        <begin position="206"/>
        <end position="215"/>
    </location>
</feature>
<dbReference type="Proteomes" id="UP000224854">
    <property type="component" value="Unassembled WGS sequence"/>
</dbReference>
<evidence type="ECO:0000256" key="3">
    <source>
        <dbReference type="SAM" id="Phobius"/>
    </source>
</evidence>
<reference evidence="6 7" key="1">
    <citation type="submission" date="2017-06" db="EMBL/GenBank/DDBJ databases">
        <title>Ant-infecting Ophiocordyceps genomes reveal a high diversity of potential behavioral manipulation genes and a possible major role for enterotoxins.</title>
        <authorList>
            <person name="De Bekker C."/>
            <person name="Evans H.C."/>
            <person name="Brachmann A."/>
            <person name="Hughes D.P."/>
        </authorList>
    </citation>
    <scope>NUCLEOTIDE SEQUENCE [LARGE SCALE GENOMIC DNA]</scope>
    <source>
        <strain evidence="6 7">1348a</strain>
    </source>
</reference>
<comment type="caution">
    <text evidence="6">The sequence shown here is derived from an EMBL/GenBank/DDBJ whole genome shotgun (WGS) entry which is preliminary data.</text>
</comment>
<evidence type="ECO:0000313" key="7">
    <source>
        <dbReference type="Proteomes" id="UP000224854"/>
    </source>
</evidence>
<keyword evidence="3" id="KW-0472">Membrane</keyword>
<protein>
    <recommendedName>
        <fullName evidence="5">RING-type domain-containing protein</fullName>
    </recommendedName>
</protein>
<organism evidence="6 7">
    <name type="scientific">Ophiocordyceps australis</name>
    <dbReference type="NCBI Taxonomy" id="1399860"/>
    <lineage>
        <taxon>Eukaryota</taxon>
        <taxon>Fungi</taxon>
        <taxon>Dikarya</taxon>
        <taxon>Ascomycota</taxon>
        <taxon>Pezizomycotina</taxon>
        <taxon>Sordariomycetes</taxon>
        <taxon>Hypocreomycetidae</taxon>
        <taxon>Hypocreales</taxon>
        <taxon>Ophiocordycipitaceae</taxon>
        <taxon>Ophiocordyceps</taxon>
    </lineage>
</organism>
<feature type="compositionally biased region" description="Basic residues" evidence="2">
    <location>
        <begin position="434"/>
        <end position="444"/>
    </location>
</feature>
<dbReference type="GO" id="GO:0061630">
    <property type="term" value="F:ubiquitin protein ligase activity"/>
    <property type="evidence" value="ECO:0007669"/>
    <property type="project" value="TreeGrafter"/>
</dbReference>
<feature type="transmembrane region" description="Helical" evidence="3">
    <location>
        <begin position="66"/>
        <end position="91"/>
    </location>
</feature>
<dbReference type="OrthoDB" id="8062037at2759"/>
<sequence length="473" mass="50602">MTAVSTLVSQGVLLVVRATAAAQESPSASSASPVESHVESPQQSKPPGNNQSNDNSGNNGAASSPLLFFIALGFGVVFTNLWIIVGVKYCFRYNARNRARMNEEGEPINLETVRPHRRRREKKLMTMDEVNEKFPMMKYKNWVSERAREGLPTAGGVSIPVSRANSLRNAEGIVPDITKDRASIEDRRASDTSTHPAANTVQDVQATKDAEKTKDQVTVSIDAGQTSGAGNTTPKGLQRVPSDDDVDDDHIDAALPPDCITSPGDTCAICIDTLEDDDDVRGLTCGHAFHAVCLDPWLTSRRACCPLCKADYFTPKPRATPETAPVVVSTANNATSNGTNLDPRSNTRLNLPGTLRSALLRNSNPNSTRSGATSLLRFGSDQRSPSTPRTRNRASAQRQQASAVDSSIQSSPALPAQEPTAAAGTGGVLSSFRRALRFGGRHRQQSPNDATTVTTTPTPSQLESGTRPAQTSQ</sequence>
<feature type="region of interest" description="Disordered" evidence="2">
    <location>
        <begin position="25"/>
        <end position="58"/>
    </location>
</feature>
<dbReference type="CDD" id="cd16473">
    <property type="entry name" value="RING-H2_RNF103"/>
    <property type="match status" value="1"/>
</dbReference>
<dbReference type="GO" id="GO:0005737">
    <property type="term" value="C:cytoplasm"/>
    <property type="evidence" value="ECO:0007669"/>
    <property type="project" value="TreeGrafter"/>
</dbReference>
<keyword evidence="1" id="KW-0479">Metal-binding</keyword>
<feature type="signal peptide" evidence="4">
    <location>
        <begin position="1"/>
        <end position="22"/>
    </location>
</feature>
<proteinExistence type="predicted"/>
<dbReference type="PANTHER" id="PTHR22765">
    <property type="entry name" value="RING FINGER AND PROTEASE ASSOCIATED DOMAIN-CONTAINING"/>
    <property type="match status" value="1"/>
</dbReference>
<feature type="compositionally biased region" description="Low complexity" evidence="2">
    <location>
        <begin position="329"/>
        <end position="340"/>
    </location>
</feature>
<evidence type="ECO:0000256" key="1">
    <source>
        <dbReference type="PROSITE-ProRule" id="PRU00175"/>
    </source>
</evidence>
<dbReference type="InterPro" id="IPR001841">
    <property type="entry name" value="Znf_RING"/>
</dbReference>
<name>A0A2C5ZVH3_9HYPO</name>
<dbReference type="PANTHER" id="PTHR22765:SF434">
    <property type="entry name" value="GB|AAD18119.1-RELATED"/>
    <property type="match status" value="1"/>
</dbReference>
<dbReference type="SUPFAM" id="SSF57850">
    <property type="entry name" value="RING/U-box"/>
    <property type="match status" value="1"/>
</dbReference>
<feature type="compositionally biased region" description="Polar residues" evidence="2">
    <location>
        <begin position="191"/>
        <end position="205"/>
    </location>
</feature>
<feature type="region of interest" description="Disordered" evidence="2">
    <location>
        <begin position="316"/>
        <end position="473"/>
    </location>
</feature>
<dbReference type="EMBL" id="NJEU01000012">
    <property type="protein sequence ID" value="PHH83464.1"/>
    <property type="molecule type" value="Genomic_DNA"/>
</dbReference>
<dbReference type="AlphaFoldDB" id="A0A2C5ZVH3"/>
<dbReference type="PROSITE" id="PS50089">
    <property type="entry name" value="ZF_RING_2"/>
    <property type="match status" value="1"/>
</dbReference>
<accession>A0A2C5ZVH3</accession>
<keyword evidence="1" id="KW-0862">Zinc</keyword>
<evidence type="ECO:0000313" key="6">
    <source>
        <dbReference type="EMBL" id="PHH83464.1"/>
    </source>
</evidence>
<gene>
    <name evidence="6" type="ORF">CDD82_780</name>
</gene>
<feature type="region of interest" description="Disordered" evidence="2">
    <location>
        <begin position="182"/>
        <end position="245"/>
    </location>
</feature>
<keyword evidence="3" id="KW-1133">Transmembrane helix</keyword>
<feature type="compositionally biased region" description="Low complexity" evidence="2">
    <location>
        <begin position="393"/>
        <end position="407"/>
    </location>
</feature>
<feature type="compositionally biased region" description="Polar residues" evidence="2">
    <location>
        <begin position="216"/>
        <end position="235"/>
    </location>
</feature>
<feature type="compositionally biased region" description="Polar residues" evidence="2">
    <location>
        <begin position="360"/>
        <end position="373"/>
    </location>
</feature>
<dbReference type="GO" id="GO:0008270">
    <property type="term" value="F:zinc ion binding"/>
    <property type="evidence" value="ECO:0007669"/>
    <property type="project" value="UniProtKB-KW"/>
</dbReference>
<evidence type="ECO:0000256" key="2">
    <source>
        <dbReference type="SAM" id="MobiDB-lite"/>
    </source>
</evidence>
<dbReference type="InterPro" id="IPR051826">
    <property type="entry name" value="E3_ubiquitin-ligase_domain"/>
</dbReference>
<feature type="compositionally biased region" description="Polar residues" evidence="2">
    <location>
        <begin position="460"/>
        <end position="473"/>
    </location>
</feature>
<keyword evidence="1" id="KW-0863">Zinc-finger</keyword>